<dbReference type="Gene3D" id="1.10.287.1080">
    <property type="entry name" value="MazG-like"/>
    <property type="match status" value="1"/>
</dbReference>
<comment type="similarity">
    <text evidence="7 15">In the N-terminal section; belongs to the PRA-CH family.</text>
</comment>
<dbReference type="InterPro" id="IPR021130">
    <property type="entry name" value="PRib-ATP_PPHydrolase-like"/>
</dbReference>
<accession>A0ABX2R750</accession>
<evidence type="ECO:0000256" key="4">
    <source>
        <dbReference type="ARBA" id="ARBA00005169"/>
    </source>
</evidence>
<comment type="subcellular location">
    <subcellularLocation>
        <location evidence="3 15">Cytoplasm</location>
    </subcellularLocation>
</comment>
<dbReference type="Proteomes" id="UP000604066">
    <property type="component" value="Unassembled WGS sequence"/>
</dbReference>
<evidence type="ECO:0000256" key="14">
    <source>
        <dbReference type="ARBA" id="ARBA00023268"/>
    </source>
</evidence>
<evidence type="ECO:0000256" key="10">
    <source>
        <dbReference type="ARBA" id="ARBA00022741"/>
    </source>
</evidence>
<comment type="pathway">
    <text evidence="4 15">Amino-acid biosynthesis; L-histidine biosynthesis; L-histidine from 5-phospho-alpha-D-ribose 1-diphosphate: step 3/9.</text>
</comment>
<dbReference type="Pfam" id="PF01503">
    <property type="entry name" value="PRA-PH"/>
    <property type="match status" value="1"/>
</dbReference>
<organism evidence="17 18">
    <name type="scientific">Carboxydothermus ferrireducens DSM 11255</name>
    <dbReference type="NCBI Taxonomy" id="1119529"/>
    <lineage>
        <taxon>Bacteria</taxon>
        <taxon>Bacillati</taxon>
        <taxon>Bacillota</taxon>
        <taxon>Clostridia</taxon>
        <taxon>Thermoanaerobacterales</taxon>
        <taxon>Thermoanaerobacteraceae</taxon>
        <taxon>Carboxydothermus</taxon>
    </lineage>
</organism>
<comment type="catalytic activity">
    <reaction evidence="1 15">
        <text>1-(5-phospho-beta-D-ribosyl)-5'-AMP + H2O = 1-(5-phospho-beta-D-ribosyl)-5-[(5-phospho-beta-D-ribosylamino)methylideneamino]imidazole-4-carboxamide</text>
        <dbReference type="Rhea" id="RHEA:20049"/>
        <dbReference type="ChEBI" id="CHEBI:15377"/>
        <dbReference type="ChEBI" id="CHEBI:58435"/>
        <dbReference type="ChEBI" id="CHEBI:59457"/>
        <dbReference type="EC" id="3.5.4.19"/>
    </reaction>
</comment>
<keyword evidence="8 15" id="KW-0963">Cytoplasm</keyword>
<evidence type="ECO:0000256" key="13">
    <source>
        <dbReference type="ARBA" id="ARBA00023102"/>
    </source>
</evidence>
<evidence type="ECO:0000256" key="12">
    <source>
        <dbReference type="ARBA" id="ARBA00022840"/>
    </source>
</evidence>
<evidence type="ECO:0000256" key="7">
    <source>
        <dbReference type="ARBA" id="ARBA00008299"/>
    </source>
</evidence>
<keyword evidence="18" id="KW-1185">Reference proteome</keyword>
<keyword evidence="14 15" id="KW-0511">Multifunctional enzyme</keyword>
<dbReference type="InterPro" id="IPR026660">
    <property type="entry name" value="PRA-CH"/>
</dbReference>
<comment type="catalytic activity">
    <reaction evidence="2 15">
        <text>1-(5-phospho-beta-D-ribosyl)-ATP + H2O = 1-(5-phospho-beta-D-ribosyl)-5'-AMP + diphosphate + H(+)</text>
        <dbReference type="Rhea" id="RHEA:22828"/>
        <dbReference type="ChEBI" id="CHEBI:15377"/>
        <dbReference type="ChEBI" id="CHEBI:15378"/>
        <dbReference type="ChEBI" id="CHEBI:33019"/>
        <dbReference type="ChEBI" id="CHEBI:59457"/>
        <dbReference type="ChEBI" id="CHEBI:73183"/>
        <dbReference type="EC" id="3.6.1.31"/>
    </reaction>
</comment>
<dbReference type="Gene3D" id="3.10.20.810">
    <property type="entry name" value="Phosphoribosyl-AMP cyclohydrolase"/>
    <property type="match status" value="1"/>
</dbReference>
<keyword evidence="13 15" id="KW-0368">Histidine biosynthesis</keyword>
<name>A0ABX2R750_9THEO</name>
<gene>
    <name evidence="15" type="primary">hisI</name>
    <name evidence="15" type="synonym">hisIE</name>
    <name evidence="17" type="ORF">HDG70_000693</name>
</gene>
<keyword evidence="9 15" id="KW-0028">Amino-acid biosynthesis</keyword>
<dbReference type="InterPro" id="IPR038019">
    <property type="entry name" value="PRib_AMP_CycHydrolase_sf"/>
</dbReference>
<dbReference type="CDD" id="cd11534">
    <property type="entry name" value="NTP-PPase_HisIE_like"/>
    <property type="match status" value="1"/>
</dbReference>
<reference evidence="17 18" key="1">
    <citation type="submission" date="2020-07" db="EMBL/GenBank/DDBJ databases">
        <title>Genomic Encyclopedia of Type Strains, Phase III (KMG-III): the genomes of soil and plant-associated and newly described type strains.</title>
        <authorList>
            <person name="Whitman W."/>
        </authorList>
    </citation>
    <scope>NUCLEOTIDE SEQUENCE [LARGE SCALE GENOMIC DNA]</scope>
    <source>
        <strain evidence="17 18">DSM 11255</strain>
    </source>
</reference>
<dbReference type="SUPFAM" id="SSF141734">
    <property type="entry name" value="HisI-like"/>
    <property type="match status" value="1"/>
</dbReference>
<evidence type="ECO:0000313" key="17">
    <source>
        <dbReference type="EMBL" id="NYE56987.1"/>
    </source>
</evidence>
<comment type="similarity">
    <text evidence="6 15">In the C-terminal section; belongs to the PRA-PH family.</text>
</comment>
<feature type="region of interest" description="Phosphoribosyl-AMP cyclohydrolase" evidence="15">
    <location>
        <begin position="1"/>
        <end position="114"/>
    </location>
</feature>
<evidence type="ECO:0000256" key="2">
    <source>
        <dbReference type="ARBA" id="ARBA00001460"/>
    </source>
</evidence>
<evidence type="ECO:0000313" key="18">
    <source>
        <dbReference type="Proteomes" id="UP000604066"/>
    </source>
</evidence>
<dbReference type="NCBIfam" id="TIGR03188">
    <property type="entry name" value="histidine_hisI"/>
    <property type="match status" value="1"/>
</dbReference>
<evidence type="ECO:0000256" key="9">
    <source>
        <dbReference type="ARBA" id="ARBA00022605"/>
    </source>
</evidence>
<sequence length="203" mass="23151">MELKFDEKGLIPAVVQDIDTKEVLMVAYMNEESLKKSLETGQTWFYSRSRNALWHKGETSGNTQEIVEIRYDCDADCLLIKVRQKGVACHTGNYSCFYRTLWQGKGEREDLNEVLAKLWQIILDRKQKLPEGSYTAKLFQKGIDKIAQKVGEEAVETVIASKNDDKGELIYEAADLVYHLLVLLAAKDVALGDIAEELKKRFK</sequence>
<evidence type="ECO:0000256" key="11">
    <source>
        <dbReference type="ARBA" id="ARBA00022801"/>
    </source>
</evidence>
<evidence type="ECO:0000256" key="15">
    <source>
        <dbReference type="HAMAP-Rule" id="MF_01019"/>
    </source>
</evidence>
<keyword evidence="10 15" id="KW-0547">Nucleotide-binding</keyword>
<evidence type="ECO:0000256" key="8">
    <source>
        <dbReference type="ARBA" id="ARBA00022490"/>
    </source>
</evidence>
<dbReference type="PANTHER" id="PTHR42945">
    <property type="entry name" value="HISTIDINE BIOSYNTHESIS BIFUNCTIONAL PROTEIN"/>
    <property type="match status" value="1"/>
</dbReference>
<proteinExistence type="inferred from homology"/>
<evidence type="ECO:0000259" key="16">
    <source>
        <dbReference type="Pfam" id="PF01502"/>
    </source>
</evidence>
<evidence type="ECO:0000256" key="6">
    <source>
        <dbReference type="ARBA" id="ARBA00007731"/>
    </source>
</evidence>
<dbReference type="NCBIfam" id="NF000768">
    <property type="entry name" value="PRK00051.1"/>
    <property type="match status" value="1"/>
</dbReference>
<dbReference type="InterPro" id="IPR023019">
    <property type="entry name" value="His_synth_HisIE"/>
</dbReference>
<evidence type="ECO:0000256" key="3">
    <source>
        <dbReference type="ARBA" id="ARBA00004496"/>
    </source>
</evidence>
<dbReference type="PANTHER" id="PTHR42945:SF1">
    <property type="entry name" value="HISTIDINE BIOSYNTHESIS BIFUNCTIONAL PROTEIN HIS7"/>
    <property type="match status" value="1"/>
</dbReference>
<dbReference type="GO" id="GO:0004635">
    <property type="term" value="F:phosphoribosyl-AMP cyclohydrolase activity"/>
    <property type="evidence" value="ECO:0007669"/>
    <property type="project" value="UniProtKB-EC"/>
</dbReference>
<dbReference type="InterPro" id="IPR002496">
    <property type="entry name" value="PRib_AMP_CycHydrolase_dom"/>
</dbReference>
<dbReference type="GO" id="GO:0004636">
    <property type="term" value="F:phosphoribosyl-ATP diphosphatase activity"/>
    <property type="evidence" value="ECO:0007669"/>
    <property type="project" value="UniProtKB-EC"/>
</dbReference>
<dbReference type="HAMAP" id="MF_01021">
    <property type="entry name" value="HisI"/>
    <property type="match status" value="1"/>
</dbReference>
<dbReference type="EC" id="3.6.1.31" evidence="15"/>
<feature type="domain" description="Phosphoribosyl-AMP cyclohydrolase" evidence="16">
    <location>
        <begin position="25"/>
        <end position="98"/>
    </location>
</feature>
<keyword evidence="11 15" id="KW-0378">Hydrolase</keyword>
<protein>
    <recommendedName>
        <fullName evidence="15">Histidine biosynthesis bifunctional protein HisIE</fullName>
    </recommendedName>
    <domain>
        <recommendedName>
            <fullName evidence="15">Phosphoribosyl-AMP cyclohydrolase</fullName>
            <shortName evidence="15">PRA-CH</shortName>
            <ecNumber evidence="15">3.5.4.19</ecNumber>
        </recommendedName>
    </domain>
    <domain>
        <recommendedName>
            <fullName evidence="15">Phosphoribosyl-ATP pyrophosphatase</fullName>
            <shortName evidence="15">PRA-PH</shortName>
            <ecNumber evidence="15">3.6.1.31</ecNumber>
        </recommendedName>
    </domain>
</protein>
<dbReference type="EMBL" id="JACCBS010000001">
    <property type="protein sequence ID" value="NYE56987.1"/>
    <property type="molecule type" value="Genomic_DNA"/>
</dbReference>
<dbReference type="EC" id="3.5.4.19" evidence="15"/>
<dbReference type="NCBIfam" id="NF001611">
    <property type="entry name" value="PRK00400.1-3"/>
    <property type="match status" value="1"/>
</dbReference>
<dbReference type="HAMAP" id="MF_01020">
    <property type="entry name" value="HisE"/>
    <property type="match status" value="1"/>
</dbReference>
<dbReference type="SUPFAM" id="SSF101386">
    <property type="entry name" value="all-alpha NTP pyrophosphatases"/>
    <property type="match status" value="1"/>
</dbReference>
<dbReference type="InterPro" id="IPR008179">
    <property type="entry name" value="HisE"/>
</dbReference>
<comment type="caution">
    <text evidence="17">The sequence shown here is derived from an EMBL/GenBank/DDBJ whole genome shotgun (WGS) entry which is preliminary data.</text>
</comment>
<dbReference type="Pfam" id="PF01502">
    <property type="entry name" value="PRA-CH"/>
    <property type="match status" value="1"/>
</dbReference>
<keyword evidence="12 15" id="KW-0067">ATP-binding</keyword>
<evidence type="ECO:0000256" key="1">
    <source>
        <dbReference type="ARBA" id="ARBA00000024"/>
    </source>
</evidence>
<comment type="pathway">
    <text evidence="5 15">Amino-acid biosynthesis; L-histidine biosynthesis; L-histidine from 5-phospho-alpha-D-ribose 1-diphosphate: step 2/9.</text>
</comment>
<dbReference type="NCBIfam" id="NF002747">
    <property type="entry name" value="PRK02759.1"/>
    <property type="match status" value="1"/>
</dbReference>
<feature type="region of interest" description="Phosphoribosyl-ATP pyrophosphohydrolase" evidence="15">
    <location>
        <begin position="115"/>
        <end position="203"/>
    </location>
</feature>
<evidence type="ECO:0000256" key="5">
    <source>
        <dbReference type="ARBA" id="ARBA00005204"/>
    </source>
</evidence>
<dbReference type="HAMAP" id="MF_01019">
    <property type="entry name" value="HisIE"/>
    <property type="match status" value="1"/>
</dbReference>
<dbReference type="RefSeq" id="WP_028052857.1">
    <property type="nucleotide sequence ID" value="NZ_ATYG01000039.1"/>
</dbReference>